<proteinExistence type="predicted"/>
<dbReference type="AlphaFoldDB" id="A0A4Y7T1T7"/>
<organism evidence="1 2">
    <name type="scientific">Coprinellus micaceus</name>
    <name type="common">Glistening ink-cap mushroom</name>
    <name type="synonym">Coprinus micaceus</name>
    <dbReference type="NCBI Taxonomy" id="71717"/>
    <lineage>
        <taxon>Eukaryota</taxon>
        <taxon>Fungi</taxon>
        <taxon>Dikarya</taxon>
        <taxon>Basidiomycota</taxon>
        <taxon>Agaricomycotina</taxon>
        <taxon>Agaricomycetes</taxon>
        <taxon>Agaricomycetidae</taxon>
        <taxon>Agaricales</taxon>
        <taxon>Agaricineae</taxon>
        <taxon>Psathyrellaceae</taxon>
        <taxon>Coprinellus</taxon>
    </lineage>
</organism>
<reference evidence="1 2" key="1">
    <citation type="journal article" date="2019" name="Nat. Ecol. Evol.">
        <title>Megaphylogeny resolves global patterns of mushroom evolution.</title>
        <authorList>
            <person name="Varga T."/>
            <person name="Krizsan K."/>
            <person name="Foldi C."/>
            <person name="Dima B."/>
            <person name="Sanchez-Garcia M."/>
            <person name="Sanchez-Ramirez S."/>
            <person name="Szollosi G.J."/>
            <person name="Szarkandi J.G."/>
            <person name="Papp V."/>
            <person name="Albert L."/>
            <person name="Andreopoulos W."/>
            <person name="Angelini C."/>
            <person name="Antonin V."/>
            <person name="Barry K.W."/>
            <person name="Bougher N.L."/>
            <person name="Buchanan P."/>
            <person name="Buyck B."/>
            <person name="Bense V."/>
            <person name="Catcheside P."/>
            <person name="Chovatia M."/>
            <person name="Cooper J."/>
            <person name="Damon W."/>
            <person name="Desjardin D."/>
            <person name="Finy P."/>
            <person name="Geml J."/>
            <person name="Haridas S."/>
            <person name="Hughes K."/>
            <person name="Justo A."/>
            <person name="Karasinski D."/>
            <person name="Kautmanova I."/>
            <person name="Kiss B."/>
            <person name="Kocsube S."/>
            <person name="Kotiranta H."/>
            <person name="LaButti K.M."/>
            <person name="Lechner B.E."/>
            <person name="Liimatainen K."/>
            <person name="Lipzen A."/>
            <person name="Lukacs Z."/>
            <person name="Mihaltcheva S."/>
            <person name="Morgado L.N."/>
            <person name="Niskanen T."/>
            <person name="Noordeloos M.E."/>
            <person name="Ohm R.A."/>
            <person name="Ortiz-Santana B."/>
            <person name="Ovrebo C."/>
            <person name="Racz N."/>
            <person name="Riley R."/>
            <person name="Savchenko A."/>
            <person name="Shiryaev A."/>
            <person name="Soop K."/>
            <person name="Spirin V."/>
            <person name="Szebenyi C."/>
            <person name="Tomsovsky M."/>
            <person name="Tulloss R.E."/>
            <person name="Uehling J."/>
            <person name="Grigoriev I.V."/>
            <person name="Vagvolgyi C."/>
            <person name="Papp T."/>
            <person name="Martin F.M."/>
            <person name="Miettinen O."/>
            <person name="Hibbett D.S."/>
            <person name="Nagy L.G."/>
        </authorList>
    </citation>
    <scope>NUCLEOTIDE SEQUENCE [LARGE SCALE GENOMIC DNA]</scope>
    <source>
        <strain evidence="1 2">FP101781</strain>
    </source>
</reference>
<dbReference type="Proteomes" id="UP000298030">
    <property type="component" value="Unassembled WGS sequence"/>
</dbReference>
<evidence type="ECO:0000313" key="1">
    <source>
        <dbReference type="EMBL" id="TEB27612.1"/>
    </source>
</evidence>
<accession>A0A4Y7T1T7</accession>
<name>A0A4Y7T1T7_COPMI</name>
<protein>
    <submittedName>
        <fullName evidence="1">Uncharacterized protein</fullName>
    </submittedName>
</protein>
<evidence type="ECO:0000313" key="2">
    <source>
        <dbReference type="Proteomes" id="UP000298030"/>
    </source>
</evidence>
<gene>
    <name evidence="1" type="ORF">FA13DRAFT_1712511</name>
</gene>
<sequence>MPVLSRMSMRRVEVVSKGSVLYVPMLLLGGEGEDSQYEAIVNDTAEDGKAPPRCMDKCTGHLEREVRQANCLDRLATRGGVQIQHLKMKQVTNFRLQKVKNSYGSEKPIKPPSGVWMASLLLDAGLALVSWRL</sequence>
<dbReference type="EMBL" id="QPFP01000039">
    <property type="protein sequence ID" value="TEB27612.1"/>
    <property type="molecule type" value="Genomic_DNA"/>
</dbReference>
<comment type="caution">
    <text evidence="1">The sequence shown here is derived from an EMBL/GenBank/DDBJ whole genome shotgun (WGS) entry which is preliminary data.</text>
</comment>
<keyword evidence="2" id="KW-1185">Reference proteome</keyword>